<comment type="catalytic activity">
    <reaction evidence="1">
        <text>Endonucleolytic cleavage of RNA, removing extra 3' nucleotides from tRNA precursor, generating 3' termini of tRNAs. A 3'-hydroxy group is left at the tRNA terminus and a 5'-phosphoryl group is left at the trailer molecule.</text>
        <dbReference type="EC" id="3.1.26.11"/>
    </reaction>
</comment>
<feature type="compositionally biased region" description="Low complexity" evidence="12">
    <location>
        <begin position="942"/>
        <end position="951"/>
    </location>
</feature>
<feature type="region of interest" description="Disordered" evidence="12">
    <location>
        <begin position="476"/>
        <end position="503"/>
    </location>
</feature>
<dbReference type="InterPro" id="IPR047151">
    <property type="entry name" value="RNZ2-like"/>
</dbReference>
<comment type="cofactor">
    <cofactor evidence="2">
        <name>Zn(2+)</name>
        <dbReference type="ChEBI" id="CHEBI:29105"/>
    </cofactor>
</comment>
<feature type="compositionally biased region" description="Low complexity" evidence="12">
    <location>
        <begin position="313"/>
        <end position="326"/>
    </location>
</feature>
<dbReference type="PANTHER" id="PTHR12553:SF49">
    <property type="entry name" value="ZINC PHOSPHODIESTERASE ELAC PROTEIN 2"/>
    <property type="match status" value="1"/>
</dbReference>
<feature type="region of interest" description="Disordered" evidence="12">
    <location>
        <begin position="907"/>
        <end position="951"/>
    </location>
</feature>
<keyword evidence="10" id="KW-0862">Zinc</keyword>
<reference evidence="14 15" key="1">
    <citation type="submission" date="2021-12" db="EMBL/GenBank/DDBJ databases">
        <title>High titer production of polyol ester of fatty acids by Rhodotorula paludigena BS15 towards product separation-free biomass refinery.</title>
        <authorList>
            <person name="Mano J."/>
            <person name="Ono H."/>
            <person name="Tanaka T."/>
            <person name="Naito K."/>
            <person name="Sushida H."/>
            <person name="Ike M."/>
            <person name="Tokuyasu K."/>
            <person name="Kitaoka M."/>
        </authorList>
    </citation>
    <scope>NUCLEOTIDE SEQUENCE [LARGE SCALE GENOMIC DNA]</scope>
    <source>
        <strain evidence="14 15">BS15</strain>
    </source>
</reference>
<dbReference type="CDD" id="cd07718">
    <property type="entry name" value="RNaseZ_ELAC1_ELAC2-C-term-like_MBL-fold"/>
    <property type="match status" value="1"/>
</dbReference>
<feature type="region of interest" description="Disordered" evidence="12">
    <location>
        <begin position="745"/>
        <end position="803"/>
    </location>
</feature>
<keyword evidence="7" id="KW-0479">Metal-binding</keyword>
<evidence type="ECO:0000256" key="4">
    <source>
        <dbReference type="ARBA" id="ARBA00012477"/>
    </source>
</evidence>
<evidence type="ECO:0000256" key="1">
    <source>
        <dbReference type="ARBA" id="ARBA00000402"/>
    </source>
</evidence>
<evidence type="ECO:0000256" key="6">
    <source>
        <dbReference type="ARBA" id="ARBA00022722"/>
    </source>
</evidence>
<evidence type="ECO:0000256" key="7">
    <source>
        <dbReference type="ARBA" id="ARBA00022723"/>
    </source>
</evidence>
<feature type="compositionally biased region" description="Low complexity" evidence="12">
    <location>
        <begin position="93"/>
        <end position="117"/>
    </location>
</feature>
<keyword evidence="15" id="KW-1185">Reference proteome</keyword>
<dbReference type="GO" id="GO:1990180">
    <property type="term" value="P:mitochondrial tRNA 3'-end processing"/>
    <property type="evidence" value="ECO:0007669"/>
    <property type="project" value="TreeGrafter"/>
</dbReference>
<sequence length="1555" mass="165627">MSLSGVQEEGESHDQATHPADDIATLSSAPRASASSSSNAIPAQATLVEQNADLLSFIAKKERKCLDLREELKRHEGELVLLKKKWESIVARSLQQQHAQQSHSPNPSSHPRHPSISTVSSASPHTSPSPRPAATLHATHSLDLSLLSSTFDASDGDEGQISPTVEIPESVKAAGTWLSGALGRVLESAVGMPPPTAEDEATASAMPNGLGIVQEEEEEDEQDADRVRRRESKASSVETDTGSLASGAATQTTAPSSVASEGTVSPEQAAGFHSAAAPASPVKVSPMRPKPSTPRSASPTATRQRLFTPPPVAGSTPPSAGSSISHSRSRSTALDALSGGWTSLGRRLTQIGDSETFRNSKRATLGLVETFEQGLATALGPLEPPPLETLPPPSPTRRPQRRSSLAAMAGPSSEQQLPRELPSPFLAAQPPTAAAADQHHPVPHKSPSRSPASLPGAVPGQGLSSVFSTFTKSASLSASAPPSSAHESSRHAPPPPQQQQAGGAWDWSAFLTGSASTEGLAEQAAGGEREKGKGKERETAVEDWPELVSTLLYLKARVQAAGRAHELPVVGQGFIVAEQLQGPSWMTELAPAGTRYSVSVLTTHTVDSSPSLLVAFENQRYLFGTPEGFSRIALQNKVGLRKVGHVFLGDLAQSGGLPGFLLTSVEAGNDKIKVFGPRGTDHLLASCRFFTRRDKLSLQVTSPPPTASTSTATLPEPLHADSNLIVYAFPLSASGETFVAETTAMQTDDATPRSPSADDHTSPNGSLKRKRSSTSPSPPRRVKSPPASPTFAPTSASFNPSRLRGEDAVEWRKLVLRDMFRGSAFEPAPTLPPVDASGRRPQTPAYLPQPLPPLPRDFTPDALSYLVVGPRLRGKFLPEKARALGVKPGKAFSRLIAGERVWVPAVPAQPEEQRAASGKDEQAGKKESKKERAERMKRQRAAAEAAEAAAEGAGDGRWVEAGECMEAGQDGTAFLVLNIPTPAHLAALASTIPTALLSTESLGSHVAFRGVFLSLGPSVVTSPVLEAYLSSLRTSFPALTVHVSSADFVGEGKNEIMFGPASLLGLRLRQLDEQMFPLPHYSFLPPDTPPPPSLPTDMSVLAPNSHFSSTLAPLPAETSPFGTFARTFEFNVPSPQADAEAARLKGPEKPAELQQRAAVAWSEYVQKAKEAKEAVARQTEDRRSRTSEDGSVVLASEGSLVVTPLGTGSAVPSKYRNVSSTLLHLPREDSTASTQYILLDAGEGTWGQIARRFGEDGGQEGKDSAEDVLRGIKMVFLSHLHQDHHAGMSTILKKRAQLDPPPQDPLVIVAPPNARIYLVEQHQLLDLGLDHRSSTEPGRRVHFVDNFLVEPGKTLLPGSKMDMALEGLKQCTGLTEITAVPVLHRCRAWGAVITHASGQGASLLVHEATIEDDMPDVAQAKGHSTFGQAIDIATRMRARHLLLTHFSARYPKLPPLSTASASSDLPRPTVATAFDLMTLRLDEFWKVEQYRDAMDALLSWDEVEDRNDGDELSGKERTLGTSADDEAMRDKAPAKSKKQQKRDKKEAEAQLAAAA</sequence>
<feature type="coiled-coil region" evidence="11">
    <location>
        <begin position="58"/>
        <end position="85"/>
    </location>
</feature>
<feature type="compositionally biased region" description="Polar residues" evidence="12">
    <location>
        <begin position="118"/>
        <end position="128"/>
    </location>
</feature>
<feature type="region of interest" description="Disordered" evidence="12">
    <location>
        <begin position="517"/>
        <end position="541"/>
    </location>
</feature>
<accession>A0AAV5GKL0</accession>
<feature type="region of interest" description="Disordered" evidence="12">
    <location>
        <begin position="213"/>
        <end position="336"/>
    </location>
</feature>
<evidence type="ECO:0000256" key="5">
    <source>
        <dbReference type="ARBA" id="ARBA00022694"/>
    </source>
</evidence>
<dbReference type="Pfam" id="PF13691">
    <property type="entry name" value="Lactamase_B_4"/>
    <property type="match status" value="1"/>
</dbReference>
<proteinExistence type="inferred from homology"/>
<dbReference type="SUPFAM" id="SSF56281">
    <property type="entry name" value="Metallo-hydrolase/oxidoreductase"/>
    <property type="match status" value="2"/>
</dbReference>
<feature type="compositionally biased region" description="Low complexity" evidence="12">
    <location>
        <begin position="476"/>
        <end position="486"/>
    </location>
</feature>
<feature type="compositionally biased region" description="Polar residues" evidence="12">
    <location>
        <begin position="293"/>
        <end position="305"/>
    </location>
</feature>
<evidence type="ECO:0000256" key="8">
    <source>
        <dbReference type="ARBA" id="ARBA00022759"/>
    </source>
</evidence>
<feature type="region of interest" description="Disordered" evidence="12">
    <location>
        <begin position="825"/>
        <end position="854"/>
    </location>
</feature>
<name>A0AAV5GKL0_9BASI</name>
<comment type="caution">
    <text evidence="14">The sequence shown here is derived from an EMBL/GenBank/DDBJ whole genome shotgun (WGS) entry which is preliminary data.</text>
</comment>
<dbReference type="EMBL" id="BQKY01000013">
    <property type="protein sequence ID" value="GJN93140.1"/>
    <property type="molecule type" value="Genomic_DNA"/>
</dbReference>
<keyword evidence="8" id="KW-0255">Endonuclease</keyword>
<dbReference type="Proteomes" id="UP001342314">
    <property type="component" value="Unassembled WGS sequence"/>
</dbReference>
<feature type="region of interest" description="Disordered" evidence="12">
    <location>
        <begin position="92"/>
        <end position="135"/>
    </location>
</feature>
<dbReference type="GO" id="GO:0005739">
    <property type="term" value="C:mitochondrion"/>
    <property type="evidence" value="ECO:0007669"/>
    <property type="project" value="TreeGrafter"/>
</dbReference>
<comment type="similarity">
    <text evidence="3">Belongs to the RNase Z family.</text>
</comment>
<feature type="compositionally biased region" description="Low complexity" evidence="12">
    <location>
        <begin position="274"/>
        <end position="286"/>
    </location>
</feature>
<evidence type="ECO:0000313" key="14">
    <source>
        <dbReference type="EMBL" id="GJN93140.1"/>
    </source>
</evidence>
<evidence type="ECO:0000259" key="13">
    <source>
        <dbReference type="Pfam" id="PF13691"/>
    </source>
</evidence>
<feature type="compositionally biased region" description="Low complexity" evidence="12">
    <location>
        <begin position="427"/>
        <end position="436"/>
    </location>
</feature>
<dbReference type="InterPro" id="IPR027794">
    <property type="entry name" value="tRNase_Z_dom"/>
</dbReference>
<evidence type="ECO:0000256" key="9">
    <source>
        <dbReference type="ARBA" id="ARBA00022801"/>
    </source>
</evidence>
<feature type="domain" description="tRNase Z endonuclease" evidence="13">
    <location>
        <begin position="599"/>
        <end position="650"/>
    </location>
</feature>
<gene>
    <name evidence="14" type="ORF">Rhopal_006186-T1</name>
</gene>
<evidence type="ECO:0000313" key="15">
    <source>
        <dbReference type="Proteomes" id="UP001342314"/>
    </source>
</evidence>
<evidence type="ECO:0000256" key="12">
    <source>
        <dbReference type="SAM" id="MobiDB-lite"/>
    </source>
</evidence>
<organism evidence="14 15">
    <name type="scientific">Rhodotorula paludigena</name>
    <dbReference type="NCBI Taxonomy" id="86838"/>
    <lineage>
        <taxon>Eukaryota</taxon>
        <taxon>Fungi</taxon>
        <taxon>Dikarya</taxon>
        <taxon>Basidiomycota</taxon>
        <taxon>Pucciniomycotina</taxon>
        <taxon>Microbotryomycetes</taxon>
        <taxon>Sporidiobolales</taxon>
        <taxon>Sporidiobolaceae</taxon>
        <taxon>Rhodotorula</taxon>
    </lineage>
</organism>
<keyword evidence="11" id="KW-0175">Coiled coil</keyword>
<feature type="compositionally biased region" description="Pro residues" evidence="12">
    <location>
        <begin position="382"/>
        <end position="396"/>
    </location>
</feature>
<dbReference type="EC" id="3.1.26.11" evidence="4"/>
<feature type="compositionally biased region" description="Basic and acidic residues" evidence="12">
    <location>
        <begin position="911"/>
        <end position="936"/>
    </location>
</feature>
<evidence type="ECO:0000256" key="11">
    <source>
        <dbReference type="SAM" id="Coils"/>
    </source>
</evidence>
<protein>
    <recommendedName>
        <fullName evidence="4">ribonuclease Z</fullName>
        <ecNumber evidence="4">3.1.26.11</ecNumber>
    </recommendedName>
</protein>
<feature type="compositionally biased region" description="Basic and acidic residues" evidence="12">
    <location>
        <begin position="10"/>
        <end position="21"/>
    </location>
</feature>
<feature type="compositionally biased region" description="Low complexity" evidence="12">
    <location>
        <begin position="789"/>
        <end position="798"/>
    </location>
</feature>
<dbReference type="GO" id="GO:0042781">
    <property type="term" value="F:3'-tRNA processing endoribonuclease activity"/>
    <property type="evidence" value="ECO:0007669"/>
    <property type="project" value="UniProtKB-EC"/>
</dbReference>
<feature type="region of interest" description="Disordered" evidence="12">
    <location>
        <begin position="1"/>
        <end position="41"/>
    </location>
</feature>
<keyword evidence="5" id="KW-0819">tRNA processing</keyword>
<feature type="compositionally biased region" description="Acidic residues" evidence="12">
    <location>
        <begin position="214"/>
        <end position="223"/>
    </location>
</feature>
<feature type="region of interest" description="Disordered" evidence="12">
    <location>
        <begin position="378"/>
        <end position="460"/>
    </location>
</feature>
<dbReference type="Gene3D" id="3.60.15.10">
    <property type="entry name" value="Ribonuclease Z/Hydroxyacylglutathione hydrolase-like"/>
    <property type="match status" value="2"/>
</dbReference>
<feature type="compositionally biased region" description="Polar residues" evidence="12">
    <location>
        <begin position="234"/>
        <end position="266"/>
    </location>
</feature>
<feature type="region of interest" description="Disordered" evidence="12">
    <location>
        <begin position="1504"/>
        <end position="1555"/>
    </location>
</feature>
<dbReference type="GO" id="GO:0046872">
    <property type="term" value="F:metal ion binding"/>
    <property type="evidence" value="ECO:0007669"/>
    <property type="project" value="UniProtKB-KW"/>
</dbReference>
<dbReference type="InterPro" id="IPR036866">
    <property type="entry name" value="RibonucZ/Hydroxyglut_hydro"/>
</dbReference>
<keyword evidence="6" id="KW-0540">Nuclease</keyword>
<evidence type="ECO:0000256" key="2">
    <source>
        <dbReference type="ARBA" id="ARBA00001947"/>
    </source>
</evidence>
<dbReference type="PANTHER" id="PTHR12553">
    <property type="entry name" value="ZINC PHOSPHODIESTERASE ELAC PROTEIN 2"/>
    <property type="match status" value="1"/>
</dbReference>
<feature type="compositionally biased region" description="Low complexity" evidence="12">
    <location>
        <begin position="24"/>
        <end position="41"/>
    </location>
</feature>
<evidence type="ECO:0000256" key="3">
    <source>
        <dbReference type="ARBA" id="ARBA00007823"/>
    </source>
</evidence>
<feature type="compositionally biased region" description="Basic and acidic residues" evidence="12">
    <location>
        <begin position="527"/>
        <end position="540"/>
    </location>
</feature>
<evidence type="ECO:0000256" key="10">
    <source>
        <dbReference type="ARBA" id="ARBA00022833"/>
    </source>
</evidence>
<keyword evidence="9" id="KW-0378">Hydrolase</keyword>